<name>A0A4C1VL94_EUMVA</name>
<reference evidence="1 2" key="1">
    <citation type="journal article" date="2019" name="Commun. Biol.">
        <title>The bagworm genome reveals a unique fibroin gene that provides high tensile strength.</title>
        <authorList>
            <person name="Kono N."/>
            <person name="Nakamura H."/>
            <person name="Ohtoshi R."/>
            <person name="Tomita M."/>
            <person name="Numata K."/>
            <person name="Arakawa K."/>
        </authorList>
    </citation>
    <scope>NUCLEOTIDE SEQUENCE [LARGE SCALE GENOMIC DNA]</scope>
</reference>
<gene>
    <name evidence="1" type="ORF">EVAR_27425_1</name>
</gene>
<evidence type="ECO:0000313" key="2">
    <source>
        <dbReference type="Proteomes" id="UP000299102"/>
    </source>
</evidence>
<accession>A0A4C1VL94</accession>
<evidence type="ECO:0000313" key="1">
    <source>
        <dbReference type="EMBL" id="GBP39067.1"/>
    </source>
</evidence>
<proteinExistence type="predicted"/>
<dbReference type="EMBL" id="BGZK01000359">
    <property type="protein sequence ID" value="GBP39067.1"/>
    <property type="molecule type" value="Genomic_DNA"/>
</dbReference>
<dbReference type="AlphaFoldDB" id="A0A4C1VL94"/>
<dbReference type="Proteomes" id="UP000299102">
    <property type="component" value="Unassembled WGS sequence"/>
</dbReference>
<comment type="caution">
    <text evidence="1">The sequence shown here is derived from an EMBL/GenBank/DDBJ whole genome shotgun (WGS) entry which is preliminary data.</text>
</comment>
<protein>
    <submittedName>
        <fullName evidence="1">Uncharacterized protein</fullName>
    </submittedName>
</protein>
<organism evidence="1 2">
    <name type="scientific">Eumeta variegata</name>
    <name type="common">Bagworm moth</name>
    <name type="synonym">Eumeta japonica</name>
    <dbReference type="NCBI Taxonomy" id="151549"/>
    <lineage>
        <taxon>Eukaryota</taxon>
        <taxon>Metazoa</taxon>
        <taxon>Ecdysozoa</taxon>
        <taxon>Arthropoda</taxon>
        <taxon>Hexapoda</taxon>
        <taxon>Insecta</taxon>
        <taxon>Pterygota</taxon>
        <taxon>Neoptera</taxon>
        <taxon>Endopterygota</taxon>
        <taxon>Lepidoptera</taxon>
        <taxon>Glossata</taxon>
        <taxon>Ditrysia</taxon>
        <taxon>Tineoidea</taxon>
        <taxon>Psychidae</taxon>
        <taxon>Oiketicinae</taxon>
        <taxon>Eumeta</taxon>
    </lineage>
</organism>
<keyword evidence="2" id="KW-1185">Reference proteome</keyword>
<sequence>MRVHEKYSNNVLREEQDRIGTGIAIVSRIETKRVSKQTLHSEADSRRQNKCSVKRIWKEFSNTFVTGVGCLSHGQSNTRDGRLGNTAYAIEFELLPNYSTTHETLPL</sequence>